<dbReference type="Gene3D" id="3.40.630.30">
    <property type="match status" value="1"/>
</dbReference>
<dbReference type="GO" id="GO:0006526">
    <property type="term" value="P:L-arginine biosynthetic process"/>
    <property type="evidence" value="ECO:0007669"/>
    <property type="project" value="UniProtKB-UniPathway"/>
</dbReference>
<proteinExistence type="inferred from homology"/>
<dbReference type="PANTHER" id="PTHR30602:SF12">
    <property type="entry name" value="AMINO-ACID ACETYLTRANSFERASE NAGS1, CHLOROPLASTIC-RELATED"/>
    <property type="match status" value="1"/>
</dbReference>
<evidence type="ECO:0000256" key="1">
    <source>
        <dbReference type="ARBA" id="ARBA00004925"/>
    </source>
</evidence>
<dbReference type="GO" id="GO:0004042">
    <property type="term" value="F:L-glutamate N-acetyltransferase activity"/>
    <property type="evidence" value="ECO:0007669"/>
    <property type="project" value="InterPro"/>
</dbReference>
<dbReference type="EMBL" id="CAKKNE010000006">
    <property type="protein sequence ID" value="CAH0379376.1"/>
    <property type="molecule type" value="Genomic_DNA"/>
</dbReference>
<dbReference type="InterPro" id="IPR036393">
    <property type="entry name" value="AceGlu_kinase-like_sf"/>
</dbReference>
<keyword evidence="4" id="KW-0808">Transferase</keyword>
<gene>
    <name evidence="9" type="ORF">PECAL_6P09940</name>
</gene>
<keyword evidence="7" id="KW-0732">Signal</keyword>
<evidence type="ECO:0000313" key="9">
    <source>
        <dbReference type="EMBL" id="CAH0379376.1"/>
    </source>
</evidence>
<protein>
    <recommendedName>
        <fullName evidence="3">amino-acid N-acetyltransferase</fullName>
        <ecNumber evidence="3">2.3.1.1</ecNumber>
    </recommendedName>
</protein>
<accession>A0A8J2SXD2</accession>
<evidence type="ECO:0000256" key="2">
    <source>
        <dbReference type="ARBA" id="ARBA00009145"/>
    </source>
</evidence>
<dbReference type="OrthoDB" id="438291at2759"/>
<dbReference type="CDD" id="cd04301">
    <property type="entry name" value="NAT_SF"/>
    <property type="match status" value="1"/>
</dbReference>
<evidence type="ECO:0000256" key="6">
    <source>
        <dbReference type="ARBA" id="ARBA00048372"/>
    </source>
</evidence>
<comment type="caution">
    <text evidence="9">The sequence shown here is derived from an EMBL/GenBank/DDBJ whole genome shotgun (WGS) entry which is preliminary data.</text>
</comment>
<dbReference type="EC" id="2.3.1.1" evidence="3"/>
<dbReference type="InterPro" id="IPR001048">
    <property type="entry name" value="Asp/Glu/Uridylate_kinase"/>
</dbReference>
<evidence type="ECO:0000256" key="5">
    <source>
        <dbReference type="ARBA" id="ARBA00023315"/>
    </source>
</evidence>
<dbReference type="PROSITE" id="PS51186">
    <property type="entry name" value="GNAT"/>
    <property type="match status" value="1"/>
</dbReference>
<sequence>MTGARLALCSMGLGVLRQCISVSGLGNIFTPRGKMRELTGWTSSSGLGVQRMLCASFAKEATGGDSIMNTFGAPLPPVELAIDAERIEVATDGFNGEHEVTAVAVRVVQQLRGSAPYMDLHRDSSMVVHLCSEVLEDEDMFQGIMDDLATLHVLGVKLVILASVRFQVDRRLQVETGDVGVRVRGLRVTGPKELAAVQVECGLARSRVEAALSRALRSGGASHGRSTIGVDVVSGNGFVSGRPVGVVDGIDTGFTGAARLVDAAKISRHLDAGEIVLLSALAYSPWGDTFNVRTEEIAARAAPALLASKLIFVTAGHEFAWKDINIPPESTSRRVASLRLDDARKLLERREELSRAGSCGVAAQLLDLTHWCVSALEQGVTRAHLIAPTDGALLRELYTRDGAGTLISRDIYEGIRSATSSDIDSLVSLIAPLEIDGTLLARPRPKLLEEVKRGCFYVLSRDDLPIACASLKRLDAAGTLAELGCLVVAQKYRRQSKGDALLSYLERVAIAAGVQKLFALSTKTMHWFIERGFSQVSLASLPRERQAIYDNLRRPKIYCKTLKGDRDVDVEDAFWTRRHAEGEFEIL</sequence>
<name>A0A8J2SXD2_9STRA</name>
<dbReference type="PANTHER" id="PTHR30602">
    <property type="entry name" value="AMINO-ACID ACETYLTRANSFERASE"/>
    <property type="match status" value="1"/>
</dbReference>
<dbReference type="Proteomes" id="UP000789595">
    <property type="component" value="Unassembled WGS sequence"/>
</dbReference>
<feature type="signal peptide" evidence="7">
    <location>
        <begin position="1"/>
        <end position="17"/>
    </location>
</feature>
<dbReference type="SUPFAM" id="SSF55729">
    <property type="entry name" value="Acyl-CoA N-acyltransferases (Nat)"/>
    <property type="match status" value="1"/>
</dbReference>
<dbReference type="Gene3D" id="3.40.1160.10">
    <property type="entry name" value="Acetylglutamate kinase-like"/>
    <property type="match status" value="1"/>
</dbReference>
<feature type="chain" id="PRO_5035281106" description="amino-acid N-acetyltransferase" evidence="7">
    <location>
        <begin position="18"/>
        <end position="587"/>
    </location>
</feature>
<comment type="pathway">
    <text evidence="1">Amino-acid biosynthesis; L-arginine biosynthesis; N(2)-acetyl-L-ornithine from L-glutamate: step 1/4.</text>
</comment>
<comment type="similarity">
    <text evidence="2">Belongs to the acetyltransferase family. ArgA subfamily.</text>
</comment>
<comment type="catalytic activity">
    <reaction evidence="6">
        <text>L-glutamate + acetyl-CoA = N-acetyl-L-glutamate + CoA + H(+)</text>
        <dbReference type="Rhea" id="RHEA:24292"/>
        <dbReference type="ChEBI" id="CHEBI:15378"/>
        <dbReference type="ChEBI" id="CHEBI:29985"/>
        <dbReference type="ChEBI" id="CHEBI:44337"/>
        <dbReference type="ChEBI" id="CHEBI:57287"/>
        <dbReference type="ChEBI" id="CHEBI:57288"/>
        <dbReference type="EC" id="2.3.1.1"/>
    </reaction>
</comment>
<dbReference type="Pfam" id="PF00583">
    <property type="entry name" value="Acetyltransf_1"/>
    <property type="match status" value="1"/>
</dbReference>
<dbReference type="GO" id="GO:0005737">
    <property type="term" value="C:cytoplasm"/>
    <property type="evidence" value="ECO:0007669"/>
    <property type="project" value="InterPro"/>
</dbReference>
<dbReference type="NCBIfam" id="NF003641">
    <property type="entry name" value="PRK05279.1"/>
    <property type="match status" value="1"/>
</dbReference>
<evidence type="ECO:0000259" key="8">
    <source>
        <dbReference type="PROSITE" id="PS51186"/>
    </source>
</evidence>
<evidence type="ECO:0000256" key="4">
    <source>
        <dbReference type="ARBA" id="ARBA00022679"/>
    </source>
</evidence>
<dbReference type="HAMAP" id="MF_01105">
    <property type="entry name" value="N_acetyl_glu_synth"/>
    <property type="match status" value="1"/>
</dbReference>
<evidence type="ECO:0000313" key="10">
    <source>
        <dbReference type="Proteomes" id="UP000789595"/>
    </source>
</evidence>
<dbReference type="InterPro" id="IPR010167">
    <property type="entry name" value="NH2A_AcTrfase"/>
</dbReference>
<feature type="domain" description="N-acetyltransferase" evidence="8">
    <location>
        <begin position="413"/>
        <end position="555"/>
    </location>
</feature>
<organism evidence="9 10">
    <name type="scientific">Pelagomonas calceolata</name>
    <dbReference type="NCBI Taxonomy" id="35677"/>
    <lineage>
        <taxon>Eukaryota</taxon>
        <taxon>Sar</taxon>
        <taxon>Stramenopiles</taxon>
        <taxon>Ochrophyta</taxon>
        <taxon>Pelagophyceae</taxon>
        <taxon>Pelagomonadales</taxon>
        <taxon>Pelagomonadaceae</taxon>
        <taxon>Pelagomonas</taxon>
    </lineage>
</organism>
<keyword evidence="10" id="KW-1185">Reference proteome</keyword>
<keyword evidence="5" id="KW-0012">Acyltransferase</keyword>
<evidence type="ECO:0000256" key="7">
    <source>
        <dbReference type="SAM" id="SignalP"/>
    </source>
</evidence>
<dbReference type="Pfam" id="PF00696">
    <property type="entry name" value="AA_kinase"/>
    <property type="match status" value="1"/>
</dbReference>
<dbReference type="InterPro" id="IPR016181">
    <property type="entry name" value="Acyl_CoA_acyltransferase"/>
</dbReference>
<dbReference type="AlphaFoldDB" id="A0A8J2SXD2"/>
<dbReference type="SUPFAM" id="SSF53633">
    <property type="entry name" value="Carbamate kinase-like"/>
    <property type="match status" value="1"/>
</dbReference>
<reference evidence="9" key="1">
    <citation type="submission" date="2021-11" db="EMBL/GenBank/DDBJ databases">
        <authorList>
            <consortium name="Genoscope - CEA"/>
            <person name="William W."/>
        </authorList>
    </citation>
    <scope>NUCLEOTIDE SEQUENCE</scope>
</reference>
<dbReference type="NCBIfam" id="TIGR01890">
    <property type="entry name" value="N-Ac-Glu-synth"/>
    <property type="match status" value="1"/>
</dbReference>
<dbReference type="UniPathway" id="UPA00068">
    <property type="reaction ID" value="UER00106"/>
</dbReference>
<evidence type="ECO:0000256" key="3">
    <source>
        <dbReference type="ARBA" id="ARBA00012697"/>
    </source>
</evidence>
<dbReference type="InterPro" id="IPR000182">
    <property type="entry name" value="GNAT_dom"/>
</dbReference>